<dbReference type="EMBL" id="CP036317">
    <property type="protein sequence ID" value="QDV20638.1"/>
    <property type="molecule type" value="Genomic_DNA"/>
</dbReference>
<gene>
    <name evidence="1" type="ORF">Pan153_53140</name>
</gene>
<evidence type="ECO:0000313" key="1">
    <source>
        <dbReference type="EMBL" id="QDV20638.1"/>
    </source>
</evidence>
<dbReference type="Gene3D" id="3.40.140.10">
    <property type="entry name" value="Cytidine Deaminase, domain 2"/>
    <property type="match status" value="1"/>
</dbReference>
<accession>A0A518FWA4</accession>
<evidence type="ECO:0000313" key="2">
    <source>
        <dbReference type="Proteomes" id="UP000320839"/>
    </source>
</evidence>
<evidence type="ECO:0008006" key="3">
    <source>
        <dbReference type="Google" id="ProtNLM"/>
    </source>
</evidence>
<reference evidence="1 2" key="1">
    <citation type="submission" date="2019-02" db="EMBL/GenBank/DDBJ databases">
        <title>Deep-cultivation of Planctomycetes and their phenomic and genomic characterization uncovers novel biology.</title>
        <authorList>
            <person name="Wiegand S."/>
            <person name="Jogler M."/>
            <person name="Boedeker C."/>
            <person name="Pinto D."/>
            <person name="Vollmers J."/>
            <person name="Rivas-Marin E."/>
            <person name="Kohn T."/>
            <person name="Peeters S.H."/>
            <person name="Heuer A."/>
            <person name="Rast P."/>
            <person name="Oberbeckmann S."/>
            <person name="Bunk B."/>
            <person name="Jeske O."/>
            <person name="Meyerdierks A."/>
            <person name="Storesund J.E."/>
            <person name="Kallscheuer N."/>
            <person name="Luecker S."/>
            <person name="Lage O.M."/>
            <person name="Pohl T."/>
            <person name="Merkel B.J."/>
            <person name="Hornburger P."/>
            <person name="Mueller R.-W."/>
            <person name="Bruemmer F."/>
            <person name="Labrenz M."/>
            <person name="Spormann A.M."/>
            <person name="Op den Camp H."/>
            <person name="Overmann J."/>
            <person name="Amann R."/>
            <person name="Jetten M.S.M."/>
            <person name="Mascher T."/>
            <person name="Medema M.H."/>
            <person name="Devos D.P."/>
            <person name="Kaster A.-K."/>
            <person name="Ovreas L."/>
            <person name="Rohde M."/>
            <person name="Galperin M.Y."/>
            <person name="Jogler C."/>
        </authorList>
    </citation>
    <scope>NUCLEOTIDE SEQUENCE [LARGE SCALE GENOMIC DNA]</scope>
    <source>
        <strain evidence="1 2">Pan153</strain>
    </source>
</reference>
<proteinExistence type="predicted"/>
<protein>
    <recommendedName>
        <fullName evidence="3">JAB domain-containing protein</fullName>
    </recommendedName>
</protein>
<organism evidence="1 2">
    <name type="scientific">Gimesia panareensis</name>
    <dbReference type="NCBI Taxonomy" id="2527978"/>
    <lineage>
        <taxon>Bacteria</taxon>
        <taxon>Pseudomonadati</taxon>
        <taxon>Planctomycetota</taxon>
        <taxon>Planctomycetia</taxon>
        <taxon>Planctomycetales</taxon>
        <taxon>Planctomycetaceae</taxon>
        <taxon>Gimesia</taxon>
    </lineage>
</organism>
<dbReference type="SUPFAM" id="SSF102712">
    <property type="entry name" value="JAB1/MPN domain"/>
    <property type="match status" value="1"/>
</dbReference>
<dbReference type="Proteomes" id="UP000320839">
    <property type="component" value="Chromosome"/>
</dbReference>
<name>A0A518FWA4_9PLAN</name>
<dbReference type="AlphaFoldDB" id="A0A518FWA4"/>
<sequence>MPTAANAVYLKMKGALIVMKKNSKKQRKNYRKPTPQQQTQLPQLRFSPTAWAKLLYLRDYGDTEVGGFGITAQDDLLLVQDLQLVEQTCSLAHVAFDDEAVANFFDDQVDAGLRPEQFGRIWIHTHPGDCPLPSQTDEETFDRVFGRSDWAVMFILARTGRTYARLKFNVGPNAEFEVPVKRDYSQTFDGCDHERWEDEYLSHVHPQQNSRLFQSAFERTEDFGWEEDWLFAEYGLKGEQI</sequence>